<accession>A0A5N6ZS38</accession>
<gene>
    <name evidence="1" type="ORF">BDV27DRAFT_136794</name>
</gene>
<name>A0A5N6ZS38_9EURO</name>
<evidence type="ECO:0000313" key="2">
    <source>
        <dbReference type="Proteomes" id="UP000326268"/>
    </source>
</evidence>
<sequence length="88" mass="10448">MTYIIKPHYITVQMQQSHSSSPQSQPKHGFWTDLMGFLMEDPELEDGRMKFTGDEMEEAPILTDCFYRGWAMQVFIRGQKRRLEVFKN</sequence>
<dbReference type="OrthoDB" id="4505774at2759"/>
<reference evidence="1 2" key="1">
    <citation type="submission" date="2019-04" db="EMBL/GenBank/DDBJ databases">
        <title>Friends and foes A comparative genomics studyof 23 Aspergillus species from section Flavi.</title>
        <authorList>
            <consortium name="DOE Joint Genome Institute"/>
            <person name="Kjaerbolling I."/>
            <person name="Vesth T."/>
            <person name="Frisvad J.C."/>
            <person name="Nybo J.L."/>
            <person name="Theobald S."/>
            <person name="Kildgaard S."/>
            <person name="Isbrandt T."/>
            <person name="Kuo A."/>
            <person name="Sato A."/>
            <person name="Lyhne E.K."/>
            <person name="Kogle M.E."/>
            <person name="Wiebenga A."/>
            <person name="Kun R.S."/>
            <person name="Lubbers R.J."/>
            <person name="Makela M.R."/>
            <person name="Barry K."/>
            <person name="Chovatia M."/>
            <person name="Clum A."/>
            <person name="Daum C."/>
            <person name="Haridas S."/>
            <person name="He G."/>
            <person name="LaButti K."/>
            <person name="Lipzen A."/>
            <person name="Mondo S."/>
            <person name="Riley R."/>
            <person name="Salamov A."/>
            <person name="Simmons B.A."/>
            <person name="Magnuson J.K."/>
            <person name="Henrissat B."/>
            <person name="Mortensen U.H."/>
            <person name="Larsen T.O."/>
            <person name="Devries R.P."/>
            <person name="Grigoriev I.V."/>
            <person name="Machida M."/>
            <person name="Baker S.E."/>
            <person name="Andersen M.R."/>
        </authorList>
    </citation>
    <scope>NUCLEOTIDE SEQUENCE [LARGE SCALE GENOMIC DNA]</scope>
    <source>
        <strain evidence="1 2">CBS 763.97</strain>
    </source>
</reference>
<proteinExistence type="predicted"/>
<organism evidence="1 2">
    <name type="scientific">Aspergillus caelatus</name>
    <dbReference type="NCBI Taxonomy" id="61420"/>
    <lineage>
        <taxon>Eukaryota</taxon>
        <taxon>Fungi</taxon>
        <taxon>Dikarya</taxon>
        <taxon>Ascomycota</taxon>
        <taxon>Pezizomycotina</taxon>
        <taxon>Eurotiomycetes</taxon>
        <taxon>Eurotiomycetidae</taxon>
        <taxon>Eurotiales</taxon>
        <taxon>Aspergillaceae</taxon>
        <taxon>Aspergillus</taxon>
        <taxon>Aspergillus subgen. Circumdati</taxon>
    </lineage>
</organism>
<dbReference type="RefSeq" id="XP_031922101.1">
    <property type="nucleotide sequence ID" value="XM_032068842.1"/>
</dbReference>
<dbReference type="GeneID" id="43653288"/>
<protein>
    <submittedName>
        <fullName evidence="1">Uncharacterized protein</fullName>
    </submittedName>
</protein>
<dbReference type="EMBL" id="ML737852">
    <property type="protein sequence ID" value="KAE8359020.1"/>
    <property type="molecule type" value="Genomic_DNA"/>
</dbReference>
<dbReference type="AlphaFoldDB" id="A0A5N6ZS38"/>
<dbReference type="Proteomes" id="UP000326268">
    <property type="component" value="Unassembled WGS sequence"/>
</dbReference>
<evidence type="ECO:0000313" key="1">
    <source>
        <dbReference type="EMBL" id="KAE8359020.1"/>
    </source>
</evidence>
<keyword evidence="2" id="KW-1185">Reference proteome</keyword>